<comment type="caution">
    <text evidence="3">The sequence shown here is derived from an EMBL/GenBank/DDBJ whole genome shotgun (WGS) entry which is preliminary data.</text>
</comment>
<dbReference type="AlphaFoldDB" id="A0A2A8CVS9"/>
<name>A0A2A8CVS9_9BACT</name>
<proteinExistence type="predicted"/>
<organism evidence="3 4">
    <name type="scientific">Longibacter salinarum</name>
    <dbReference type="NCBI Taxonomy" id="1850348"/>
    <lineage>
        <taxon>Bacteria</taxon>
        <taxon>Pseudomonadati</taxon>
        <taxon>Rhodothermota</taxon>
        <taxon>Rhodothermia</taxon>
        <taxon>Rhodothermales</taxon>
        <taxon>Salisaetaceae</taxon>
        <taxon>Longibacter</taxon>
    </lineage>
</organism>
<evidence type="ECO:0000256" key="2">
    <source>
        <dbReference type="SAM" id="SignalP"/>
    </source>
</evidence>
<dbReference type="Proteomes" id="UP000220102">
    <property type="component" value="Unassembled WGS sequence"/>
</dbReference>
<accession>A0A2A8CVS9</accession>
<keyword evidence="4" id="KW-1185">Reference proteome</keyword>
<dbReference type="OrthoDB" id="1254477at2"/>
<evidence type="ECO:0000256" key="1">
    <source>
        <dbReference type="SAM" id="MobiDB-lite"/>
    </source>
</evidence>
<evidence type="ECO:0000313" key="3">
    <source>
        <dbReference type="EMBL" id="PEN12792.1"/>
    </source>
</evidence>
<sequence length="280" mass="30627">MQNVSSFYVACLLGLCCFCNVDVSAAQPALPPGVLPAGVTFPHQVRSNPPTAIESDSALTIASVMEVDAPDQEVGTTVLRPETPDSARVFEPVPPVWVDQPTMKGVRAYEALFDARKPNAASDEETASGSAPEVTAEACPAIDTHDLDAPESYDRDATLLPPGQVAYFFSKQDSLVRCAVYRWDEISQLTGPEFIRLMQKGGIDADAVLATYDVMFEEVVRSVKRRLGDPNLLDPTPTQSKEGSHSYLRRARWQTNDVMIDLRLAISRVGGHLTVVQYWN</sequence>
<evidence type="ECO:0000313" key="4">
    <source>
        <dbReference type="Proteomes" id="UP000220102"/>
    </source>
</evidence>
<protein>
    <submittedName>
        <fullName evidence="3">Uncharacterized protein</fullName>
    </submittedName>
</protein>
<dbReference type="EMBL" id="PDEQ01000006">
    <property type="protein sequence ID" value="PEN12792.1"/>
    <property type="molecule type" value="Genomic_DNA"/>
</dbReference>
<feature type="signal peptide" evidence="2">
    <location>
        <begin position="1"/>
        <end position="25"/>
    </location>
</feature>
<dbReference type="RefSeq" id="WP_098076160.1">
    <property type="nucleotide sequence ID" value="NZ_PDEQ01000006.1"/>
</dbReference>
<reference evidence="3 4" key="1">
    <citation type="submission" date="2017-10" db="EMBL/GenBank/DDBJ databases">
        <title>Draft genome of Longibacter Salinarum.</title>
        <authorList>
            <person name="Goh K.M."/>
            <person name="Shamsir M.S."/>
            <person name="Lim S.W."/>
        </authorList>
    </citation>
    <scope>NUCLEOTIDE SEQUENCE [LARGE SCALE GENOMIC DNA]</scope>
    <source>
        <strain evidence="3 4">KCTC 52045</strain>
    </source>
</reference>
<gene>
    <name evidence="3" type="ORF">CRI94_12320</name>
</gene>
<feature type="region of interest" description="Disordered" evidence="1">
    <location>
        <begin position="228"/>
        <end position="247"/>
    </location>
</feature>
<feature type="chain" id="PRO_5012947523" evidence="2">
    <location>
        <begin position="26"/>
        <end position="280"/>
    </location>
</feature>
<keyword evidence="2" id="KW-0732">Signal</keyword>